<proteinExistence type="predicted"/>
<dbReference type="AlphaFoldDB" id="A0A9Q8LBL5"/>
<reference evidence="1" key="2">
    <citation type="journal article" date="2022" name="Microb. Genom.">
        <title>A chromosome-scale genome assembly of the tomato pathogen Cladosporium fulvum reveals a compartmentalized genome architecture and the presence of a dispensable chromosome.</title>
        <authorList>
            <person name="Zaccaron A.Z."/>
            <person name="Chen L.H."/>
            <person name="Samaras A."/>
            <person name="Stergiopoulos I."/>
        </authorList>
    </citation>
    <scope>NUCLEOTIDE SEQUENCE</scope>
    <source>
        <strain evidence="1">Race5_Kim</strain>
    </source>
</reference>
<protein>
    <submittedName>
        <fullName evidence="1">Uncharacterized protein</fullName>
    </submittedName>
</protein>
<dbReference type="Proteomes" id="UP000756132">
    <property type="component" value="Chromosome 2"/>
</dbReference>
<organism evidence="1 2">
    <name type="scientific">Passalora fulva</name>
    <name type="common">Tomato leaf mold</name>
    <name type="synonym">Cladosporium fulvum</name>
    <dbReference type="NCBI Taxonomy" id="5499"/>
    <lineage>
        <taxon>Eukaryota</taxon>
        <taxon>Fungi</taxon>
        <taxon>Dikarya</taxon>
        <taxon>Ascomycota</taxon>
        <taxon>Pezizomycotina</taxon>
        <taxon>Dothideomycetes</taxon>
        <taxon>Dothideomycetidae</taxon>
        <taxon>Mycosphaerellales</taxon>
        <taxon>Mycosphaerellaceae</taxon>
        <taxon>Fulvia</taxon>
    </lineage>
</organism>
<dbReference type="EMBL" id="CP090164">
    <property type="protein sequence ID" value="UJO13763.1"/>
    <property type="molecule type" value="Genomic_DNA"/>
</dbReference>
<dbReference type="KEGG" id="ffu:CLAFUR5_02946"/>
<accession>A0A9Q8LBL5</accession>
<dbReference type="OrthoDB" id="2910287at2759"/>
<reference evidence="1" key="1">
    <citation type="submission" date="2021-12" db="EMBL/GenBank/DDBJ databases">
        <authorList>
            <person name="Zaccaron A."/>
            <person name="Stergiopoulos I."/>
        </authorList>
    </citation>
    <scope>NUCLEOTIDE SEQUENCE</scope>
    <source>
        <strain evidence="1">Race5_Kim</strain>
    </source>
</reference>
<evidence type="ECO:0000313" key="1">
    <source>
        <dbReference type="EMBL" id="UJO13763.1"/>
    </source>
</evidence>
<dbReference type="GeneID" id="71982824"/>
<gene>
    <name evidence="1" type="ORF">CLAFUR5_02946</name>
</gene>
<sequence length="149" mass="15938">MQFTTVITIGLATSTSMALPSLSNAKVAALAAPYVPSPLEDRASVSDIKLEARQASSNSTEKPKATIRVCTEPDFEGECYISTWPVNTCIDLRGYKGITESFEVFDGFECLVMQGACDAATGYVSIGDSGEDAEIGEDLTKFDWIKACS</sequence>
<keyword evidence="2" id="KW-1185">Reference proteome</keyword>
<evidence type="ECO:0000313" key="2">
    <source>
        <dbReference type="Proteomes" id="UP000756132"/>
    </source>
</evidence>
<dbReference type="RefSeq" id="XP_047758129.1">
    <property type="nucleotide sequence ID" value="XM_047902094.1"/>
</dbReference>
<name>A0A9Q8LBL5_PASFU</name>